<dbReference type="Pfam" id="PF13803">
    <property type="entry name" value="DUF4184"/>
    <property type="match status" value="1"/>
</dbReference>
<evidence type="ECO:0008006" key="4">
    <source>
        <dbReference type="Google" id="ProtNLM"/>
    </source>
</evidence>
<keyword evidence="3" id="KW-1185">Reference proteome</keyword>
<feature type="region of interest" description="Disordered" evidence="1">
    <location>
        <begin position="99"/>
        <end position="120"/>
    </location>
</feature>
<dbReference type="RefSeq" id="WP_202891325.1">
    <property type="nucleotide sequence ID" value="NZ_JAASRO010000001.1"/>
</dbReference>
<sequence length="162" mass="17881">MPFTLAHPAAVLPLFRQPFVVSALVAGAVAPDLLYVGPLYRIATQYIHGNFTLTLTHKVTSALWLDPLLKLLLLAVFNLVLKRPLVALAPPALAARRRVRRRDRRTAGTHRPGVRHPDRTRDVRLPVARGTLAPAHVRVVTLRMGQRDRRVTHGTQGVVGVA</sequence>
<comment type="caution">
    <text evidence="2">The sequence shown here is derived from an EMBL/GenBank/DDBJ whole genome shotgun (WGS) entry which is preliminary data.</text>
</comment>
<proteinExistence type="predicted"/>
<feature type="compositionally biased region" description="Basic residues" evidence="1">
    <location>
        <begin position="99"/>
        <end position="114"/>
    </location>
</feature>
<dbReference type="Proteomes" id="UP000555407">
    <property type="component" value="Unassembled WGS sequence"/>
</dbReference>
<reference evidence="2 3" key="1">
    <citation type="submission" date="2020-03" db="EMBL/GenBank/DDBJ databases">
        <title>Sequencing the genomes of 1000 actinobacteria strains.</title>
        <authorList>
            <person name="Klenk H.-P."/>
        </authorList>
    </citation>
    <scope>NUCLEOTIDE SEQUENCE [LARGE SCALE GENOMIC DNA]</scope>
    <source>
        <strain evidence="2 3">DSM 45490</strain>
    </source>
</reference>
<dbReference type="InterPro" id="IPR025238">
    <property type="entry name" value="DUF4184"/>
</dbReference>
<dbReference type="AlphaFoldDB" id="A0A7X5VFY9"/>
<dbReference type="EMBL" id="JAASRO010000001">
    <property type="protein sequence ID" value="NIK60359.1"/>
    <property type="molecule type" value="Genomic_DNA"/>
</dbReference>
<organism evidence="2 3">
    <name type="scientific">Kribbella shirazensis</name>
    <dbReference type="NCBI Taxonomy" id="1105143"/>
    <lineage>
        <taxon>Bacteria</taxon>
        <taxon>Bacillati</taxon>
        <taxon>Actinomycetota</taxon>
        <taxon>Actinomycetes</taxon>
        <taxon>Propionibacteriales</taxon>
        <taxon>Kribbellaceae</taxon>
        <taxon>Kribbella</taxon>
    </lineage>
</organism>
<name>A0A7X5VFY9_9ACTN</name>
<evidence type="ECO:0000313" key="3">
    <source>
        <dbReference type="Proteomes" id="UP000555407"/>
    </source>
</evidence>
<accession>A0A7X5VFY9</accession>
<gene>
    <name evidence="2" type="ORF">BJY22_006076</name>
</gene>
<evidence type="ECO:0000313" key="2">
    <source>
        <dbReference type="EMBL" id="NIK60359.1"/>
    </source>
</evidence>
<evidence type="ECO:0000256" key="1">
    <source>
        <dbReference type="SAM" id="MobiDB-lite"/>
    </source>
</evidence>
<protein>
    <recommendedName>
        <fullName evidence="4">DUF4184 family protein</fullName>
    </recommendedName>
</protein>